<feature type="region of interest" description="Disordered" evidence="1">
    <location>
        <begin position="1"/>
        <end position="62"/>
    </location>
</feature>
<comment type="caution">
    <text evidence="2">The sequence shown here is derived from an EMBL/GenBank/DDBJ whole genome shotgun (WGS) entry which is preliminary data.</text>
</comment>
<organism evidence="2 3">
    <name type="scientific">Citricoccus parietis</name>
    <dbReference type="NCBI Taxonomy" id="592307"/>
    <lineage>
        <taxon>Bacteria</taxon>
        <taxon>Bacillati</taxon>
        <taxon>Actinomycetota</taxon>
        <taxon>Actinomycetes</taxon>
        <taxon>Micrococcales</taxon>
        <taxon>Micrococcaceae</taxon>
        <taxon>Citricoccus</taxon>
    </lineage>
</organism>
<dbReference type="EMBL" id="JBHMFI010000001">
    <property type="protein sequence ID" value="MFB9073510.1"/>
    <property type="molecule type" value="Genomic_DNA"/>
</dbReference>
<evidence type="ECO:0000313" key="2">
    <source>
        <dbReference type="EMBL" id="MFB9073510.1"/>
    </source>
</evidence>
<name>A0ABV5G3K3_9MICC</name>
<feature type="compositionally biased region" description="Low complexity" evidence="1">
    <location>
        <begin position="1"/>
        <end position="27"/>
    </location>
</feature>
<sequence length="62" mass="6579">MPRSPARSWASRTSAARARFRPAARSAAKPEGGTGGPVPPSGFEHGVGVDVSLRRREPIGRR</sequence>
<protein>
    <submittedName>
        <fullName evidence="2">Uncharacterized protein</fullName>
    </submittedName>
</protein>
<reference evidence="2 3" key="1">
    <citation type="submission" date="2024-09" db="EMBL/GenBank/DDBJ databases">
        <authorList>
            <person name="Sun Q."/>
            <person name="Mori K."/>
        </authorList>
    </citation>
    <scope>NUCLEOTIDE SEQUENCE [LARGE SCALE GENOMIC DNA]</scope>
    <source>
        <strain evidence="2 3">CCM 7609</strain>
    </source>
</reference>
<feature type="compositionally biased region" description="Basic and acidic residues" evidence="1">
    <location>
        <begin position="52"/>
        <end position="62"/>
    </location>
</feature>
<evidence type="ECO:0000256" key="1">
    <source>
        <dbReference type="SAM" id="MobiDB-lite"/>
    </source>
</evidence>
<dbReference type="Proteomes" id="UP001589575">
    <property type="component" value="Unassembled WGS sequence"/>
</dbReference>
<gene>
    <name evidence="2" type="ORF">ACFFX0_20850</name>
</gene>
<accession>A0ABV5G3K3</accession>
<evidence type="ECO:0000313" key="3">
    <source>
        <dbReference type="Proteomes" id="UP001589575"/>
    </source>
</evidence>
<keyword evidence="3" id="KW-1185">Reference proteome</keyword>
<proteinExistence type="predicted"/>